<keyword evidence="1" id="KW-0812">Transmembrane</keyword>
<feature type="transmembrane region" description="Helical" evidence="1">
    <location>
        <begin position="45"/>
        <end position="63"/>
    </location>
</feature>
<dbReference type="AlphaFoldDB" id="A0A1H3S025"/>
<organism evidence="2 3">
    <name type="scientific">Herbiconiux ginsengi</name>
    <dbReference type="NCBI Taxonomy" id="381665"/>
    <lineage>
        <taxon>Bacteria</taxon>
        <taxon>Bacillati</taxon>
        <taxon>Actinomycetota</taxon>
        <taxon>Actinomycetes</taxon>
        <taxon>Micrococcales</taxon>
        <taxon>Microbacteriaceae</taxon>
        <taxon>Herbiconiux</taxon>
    </lineage>
</organism>
<feature type="transmembrane region" description="Helical" evidence="1">
    <location>
        <begin position="21"/>
        <end position="39"/>
    </location>
</feature>
<protein>
    <submittedName>
        <fullName evidence="2">Uncharacterized protein</fullName>
    </submittedName>
</protein>
<dbReference type="STRING" id="381665.SAMN05216554_3162"/>
<gene>
    <name evidence="2" type="ORF">SAMN05216554_3162</name>
</gene>
<reference evidence="2 3" key="1">
    <citation type="submission" date="2016-10" db="EMBL/GenBank/DDBJ databases">
        <authorList>
            <person name="de Groot N.N."/>
        </authorList>
    </citation>
    <scope>NUCLEOTIDE SEQUENCE [LARGE SCALE GENOMIC DNA]</scope>
    <source>
        <strain evidence="2 3">CGMCC 4.3491</strain>
    </source>
</reference>
<evidence type="ECO:0000313" key="3">
    <source>
        <dbReference type="Proteomes" id="UP000198891"/>
    </source>
</evidence>
<feature type="transmembrane region" description="Helical" evidence="1">
    <location>
        <begin position="97"/>
        <end position="118"/>
    </location>
</feature>
<accession>A0A1H3S025</accession>
<dbReference type="Proteomes" id="UP000198891">
    <property type="component" value="Unassembled WGS sequence"/>
</dbReference>
<dbReference type="RefSeq" id="WP_139256725.1">
    <property type="nucleotide sequence ID" value="NZ_FNPZ01000003.1"/>
</dbReference>
<keyword evidence="1" id="KW-0472">Membrane</keyword>
<proteinExistence type="predicted"/>
<name>A0A1H3S025_9MICO</name>
<sequence>MTSVVVHESPRRELPKAAKGGVFVLFWIIAIVLWIIAPTISDPRWGAFVVDTGIVLASVGFAAPGITWTKPFRNTLIAGAIAILLFLWADLNDVQVVVYFLRMFVPFAALLTSVYTLVGKVKVWY</sequence>
<keyword evidence="1" id="KW-1133">Transmembrane helix</keyword>
<dbReference type="OrthoDB" id="5118834at2"/>
<evidence type="ECO:0000256" key="1">
    <source>
        <dbReference type="SAM" id="Phobius"/>
    </source>
</evidence>
<dbReference type="EMBL" id="FNPZ01000003">
    <property type="protein sequence ID" value="SDZ30509.1"/>
    <property type="molecule type" value="Genomic_DNA"/>
</dbReference>
<feature type="transmembrane region" description="Helical" evidence="1">
    <location>
        <begin position="75"/>
        <end position="91"/>
    </location>
</feature>
<keyword evidence="3" id="KW-1185">Reference proteome</keyword>
<evidence type="ECO:0000313" key="2">
    <source>
        <dbReference type="EMBL" id="SDZ30509.1"/>
    </source>
</evidence>